<keyword evidence="4" id="KW-0645">Protease</keyword>
<sequence length="947" mass="108973">MALQPYKFHKIWDTPALNKLNQQKIANSQDYQISGLVYRFHCLIPGSIKPDLYFIAVSLLNPPTYGHIVTIKVKLLHKKPHILQEAKAQFTPNSKTFIIEEGITIPDMTRVWNKGKVGIDFTIEYTKLDLTPPKPVPVNYRELTGHVGLVNRASTCYMNSVLEMLFYIPAFRKLIFSIPNSVGIPLELQRLFTLLQLSPTSPTTTDLIHSFGWTAEDSFIQHDIQEFIRVLIDNLEEKLKPTELSGQLGSLLSGETAVQIKCINSDFKKETPEIFYDITLTVKGKKDVYASLQEICEDELFTGDNQYEVETGRKEDAIRSTRFKKLPPVLMFHLSRFEFSINSPTGMEKVTDEYDYPTTLDLGPYTDSRESAVYDLLAVLVHIGGSWGGHYIAYCKSGNEWFKFNDERVEKVPEDDAITGNFGGKKSEKHAYYLCYIKRSESSWVMNEKIEIPKFLRDYYEEKREDLDPSCIAIRFTNDENKRLLVKKTSLVSEISQKELWKVDDENFPVELLNPRKSVGEYFTKSAVLYESDFDTKQIVNPKIFDIDFFSRTNTRIKHMGLMPFNSAKSVKHLSQTVGQILKLPETCNLSCFDDQGNQIRDDARLSDLKRHKLIFQSDDIKYDISFEEKDEEEGILKVRNLIPEIVLDTVPRFVNHIKRCVHVIVEGLDQSLTIEIPDIMPLKILIMCIRKSLNLPDEDGVLIYNKDGMIINSKGSQKLKEALAVKEQFSQFMKIKTQAKIVKGIKQSDADNYIMISFHVHNEMFDFVSEYKNELPQTLKIKDLLEDVSQKTFGNKSPIRIIEITKSRITNIFNENLQISNLIGKSIRAEIVPNDQIDARLLPISFSMNISNPLYSTFLDPFLLSVNDGEEFELTKSRILSMITTHIKEFNFVLLVGSRYIQLDDHHIIADLIKLSKNCELFMVLTHNELNKFLERNENQAVKILN</sequence>
<dbReference type="InterPro" id="IPR018200">
    <property type="entry name" value="USP_CS"/>
</dbReference>
<dbReference type="GO" id="GO:0016579">
    <property type="term" value="P:protein deubiquitination"/>
    <property type="evidence" value="ECO:0007669"/>
    <property type="project" value="InterPro"/>
</dbReference>
<dbReference type="FunFam" id="3.90.70.10:FF:000167">
    <property type="entry name" value="Ubiquitin specific peptidase 18"/>
    <property type="match status" value="1"/>
</dbReference>
<keyword evidence="6 9" id="KW-0378">Hydrolase</keyword>
<dbReference type="Gene3D" id="3.90.70.10">
    <property type="entry name" value="Cysteine proteinases"/>
    <property type="match status" value="1"/>
</dbReference>
<evidence type="ECO:0000313" key="9">
    <source>
        <dbReference type="EMBL" id="EAY06561.1"/>
    </source>
</evidence>
<organism evidence="9 10">
    <name type="scientific">Trichomonas vaginalis (strain ATCC PRA-98 / G3)</name>
    <dbReference type="NCBI Taxonomy" id="412133"/>
    <lineage>
        <taxon>Eukaryota</taxon>
        <taxon>Metamonada</taxon>
        <taxon>Parabasalia</taxon>
        <taxon>Trichomonadida</taxon>
        <taxon>Trichomonadidae</taxon>
        <taxon>Trichomonas</taxon>
    </lineage>
</organism>
<dbReference type="KEGG" id="tva:4764432"/>
<protein>
    <recommendedName>
        <fullName evidence="3">ubiquitinyl hydrolase 1</fullName>
        <ecNumber evidence="3">3.4.19.12</ecNumber>
    </recommendedName>
</protein>
<dbReference type="Proteomes" id="UP000001542">
    <property type="component" value="Unassembled WGS sequence"/>
</dbReference>
<evidence type="ECO:0000256" key="3">
    <source>
        <dbReference type="ARBA" id="ARBA00012759"/>
    </source>
</evidence>
<evidence type="ECO:0000256" key="1">
    <source>
        <dbReference type="ARBA" id="ARBA00000707"/>
    </source>
</evidence>
<dbReference type="InterPro" id="IPR028889">
    <property type="entry name" value="USP"/>
</dbReference>
<dbReference type="PANTHER" id="PTHR24006">
    <property type="entry name" value="UBIQUITIN CARBOXYL-TERMINAL HYDROLASE"/>
    <property type="match status" value="1"/>
</dbReference>
<dbReference type="GO" id="GO:0006508">
    <property type="term" value="P:proteolysis"/>
    <property type="evidence" value="ECO:0007669"/>
    <property type="project" value="UniProtKB-KW"/>
</dbReference>
<dbReference type="PANTHER" id="PTHR24006:SF935">
    <property type="entry name" value="CLAN CA, FAMILY C19, UBIQUITIN HYDROLASE-LIKE CYSTEINE PEPTIDASE"/>
    <property type="match status" value="1"/>
</dbReference>
<dbReference type="SUPFAM" id="SSF54001">
    <property type="entry name" value="Cysteine proteinases"/>
    <property type="match status" value="1"/>
</dbReference>
<keyword evidence="10" id="KW-1185">Reference proteome</keyword>
<evidence type="ECO:0000256" key="7">
    <source>
        <dbReference type="ARBA" id="ARBA00022807"/>
    </source>
</evidence>
<name>A2EL84_TRIV3</name>
<dbReference type="STRING" id="5722.A2EL84"/>
<dbReference type="GO" id="GO:0005829">
    <property type="term" value="C:cytosol"/>
    <property type="evidence" value="ECO:0000318"/>
    <property type="project" value="GO_Central"/>
</dbReference>
<comment type="similarity">
    <text evidence="2">Belongs to the peptidase C19 family.</text>
</comment>
<dbReference type="EMBL" id="DS113420">
    <property type="protein sequence ID" value="EAY06561.1"/>
    <property type="molecule type" value="Genomic_DNA"/>
</dbReference>
<evidence type="ECO:0000256" key="6">
    <source>
        <dbReference type="ARBA" id="ARBA00022801"/>
    </source>
</evidence>
<dbReference type="PROSITE" id="PS50235">
    <property type="entry name" value="USP_3"/>
    <property type="match status" value="1"/>
</dbReference>
<reference evidence="9" key="2">
    <citation type="journal article" date="2007" name="Science">
        <title>Draft genome sequence of the sexually transmitted pathogen Trichomonas vaginalis.</title>
        <authorList>
            <person name="Carlton J.M."/>
            <person name="Hirt R.P."/>
            <person name="Silva J.C."/>
            <person name="Delcher A.L."/>
            <person name="Schatz M."/>
            <person name="Zhao Q."/>
            <person name="Wortman J.R."/>
            <person name="Bidwell S.L."/>
            <person name="Alsmark U.C.M."/>
            <person name="Besteiro S."/>
            <person name="Sicheritz-Ponten T."/>
            <person name="Noel C.J."/>
            <person name="Dacks J.B."/>
            <person name="Foster P.G."/>
            <person name="Simillion C."/>
            <person name="Van de Peer Y."/>
            <person name="Miranda-Saavedra D."/>
            <person name="Barton G.J."/>
            <person name="Westrop G.D."/>
            <person name="Mueller S."/>
            <person name="Dessi D."/>
            <person name="Fiori P.L."/>
            <person name="Ren Q."/>
            <person name="Paulsen I."/>
            <person name="Zhang H."/>
            <person name="Bastida-Corcuera F.D."/>
            <person name="Simoes-Barbosa A."/>
            <person name="Brown M.T."/>
            <person name="Hayes R.D."/>
            <person name="Mukherjee M."/>
            <person name="Okumura C.Y."/>
            <person name="Schneider R."/>
            <person name="Smith A.J."/>
            <person name="Vanacova S."/>
            <person name="Villalvazo M."/>
            <person name="Haas B.J."/>
            <person name="Pertea M."/>
            <person name="Feldblyum T.V."/>
            <person name="Utterback T.R."/>
            <person name="Shu C.L."/>
            <person name="Osoegawa K."/>
            <person name="de Jong P.J."/>
            <person name="Hrdy I."/>
            <person name="Horvathova L."/>
            <person name="Zubacova Z."/>
            <person name="Dolezal P."/>
            <person name="Malik S.B."/>
            <person name="Logsdon J.M. Jr."/>
            <person name="Henze K."/>
            <person name="Gupta A."/>
            <person name="Wang C.C."/>
            <person name="Dunne R.L."/>
            <person name="Upcroft J.A."/>
            <person name="Upcroft P."/>
            <person name="White O."/>
            <person name="Salzberg S.L."/>
            <person name="Tang P."/>
            <person name="Chiu C.-H."/>
            <person name="Lee Y.-S."/>
            <person name="Embley T.M."/>
            <person name="Coombs G.H."/>
            <person name="Mottram J.C."/>
            <person name="Tachezy J."/>
            <person name="Fraser-Liggett C.M."/>
            <person name="Johnson P.J."/>
        </authorList>
    </citation>
    <scope>NUCLEOTIDE SEQUENCE [LARGE SCALE GENOMIC DNA]</scope>
    <source>
        <strain evidence="9">G3</strain>
    </source>
</reference>
<feature type="domain" description="USP" evidence="8">
    <location>
        <begin position="147"/>
        <end position="439"/>
    </location>
</feature>
<dbReference type="InterPro" id="IPR050164">
    <property type="entry name" value="Peptidase_C19"/>
</dbReference>
<evidence type="ECO:0000256" key="2">
    <source>
        <dbReference type="ARBA" id="ARBA00009085"/>
    </source>
</evidence>
<evidence type="ECO:0000259" key="8">
    <source>
        <dbReference type="PROSITE" id="PS50235"/>
    </source>
</evidence>
<dbReference type="GO" id="GO:0004843">
    <property type="term" value="F:cysteine-type deubiquitinase activity"/>
    <property type="evidence" value="ECO:0000318"/>
    <property type="project" value="GO_Central"/>
</dbReference>
<evidence type="ECO:0000256" key="5">
    <source>
        <dbReference type="ARBA" id="ARBA00022786"/>
    </source>
</evidence>
<dbReference type="InParanoid" id="A2EL84"/>
<reference evidence="9" key="1">
    <citation type="submission" date="2006-10" db="EMBL/GenBank/DDBJ databases">
        <authorList>
            <person name="Amadeo P."/>
            <person name="Zhao Q."/>
            <person name="Wortman J."/>
            <person name="Fraser-Liggett C."/>
            <person name="Carlton J."/>
        </authorList>
    </citation>
    <scope>NUCLEOTIDE SEQUENCE</scope>
    <source>
        <strain evidence="9">G3</strain>
    </source>
</reference>
<dbReference type="VEuPathDB" id="TrichDB:TVAG_069290"/>
<proteinExistence type="inferred from homology"/>
<dbReference type="VEuPathDB" id="TrichDB:TVAGG3_0004580"/>
<dbReference type="OrthoDB" id="289038at2759"/>
<dbReference type="PROSITE" id="PS00973">
    <property type="entry name" value="USP_2"/>
    <property type="match status" value="1"/>
</dbReference>
<dbReference type="AlphaFoldDB" id="A2EL84"/>
<dbReference type="Pfam" id="PF00443">
    <property type="entry name" value="UCH"/>
    <property type="match status" value="1"/>
</dbReference>
<dbReference type="InterPro" id="IPR001394">
    <property type="entry name" value="Peptidase_C19_UCH"/>
</dbReference>
<keyword evidence="7" id="KW-0788">Thiol protease</keyword>
<dbReference type="EC" id="3.4.19.12" evidence="3"/>
<comment type="catalytic activity">
    <reaction evidence="1">
        <text>Thiol-dependent hydrolysis of ester, thioester, amide, peptide and isopeptide bonds formed by the C-terminal Gly of ubiquitin (a 76-residue protein attached to proteins as an intracellular targeting signal).</text>
        <dbReference type="EC" id="3.4.19.12"/>
    </reaction>
</comment>
<gene>
    <name evidence="9" type="ORF">TVAG_069290</name>
</gene>
<evidence type="ECO:0000313" key="10">
    <source>
        <dbReference type="Proteomes" id="UP000001542"/>
    </source>
</evidence>
<dbReference type="GO" id="GO:0031647">
    <property type="term" value="P:regulation of protein stability"/>
    <property type="evidence" value="ECO:0000318"/>
    <property type="project" value="GO_Central"/>
</dbReference>
<dbReference type="eggNOG" id="KOG1863">
    <property type="taxonomic scope" value="Eukaryota"/>
</dbReference>
<accession>A2EL84</accession>
<dbReference type="InterPro" id="IPR038765">
    <property type="entry name" value="Papain-like_cys_pep_sf"/>
</dbReference>
<dbReference type="RefSeq" id="XP_001318784.1">
    <property type="nucleotide sequence ID" value="XM_001318749.1"/>
</dbReference>
<dbReference type="Pfam" id="PF14533">
    <property type="entry name" value="USP7_C2"/>
    <property type="match status" value="1"/>
</dbReference>
<dbReference type="GO" id="GO:0005634">
    <property type="term" value="C:nucleus"/>
    <property type="evidence" value="ECO:0000318"/>
    <property type="project" value="GO_Central"/>
</dbReference>
<dbReference type="InterPro" id="IPR029346">
    <property type="entry name" value="USP_C"/>
</dbReference>
<dbReference type="SMR" id="A2EL84"/>
<keyword evidence="5" id="KW-0833">Ubl conjugation pathway</keyword>
<evidence type="ECO:0000256" key="4">
    <source>
        <dbReference type="ARBA" id="ARBA00022670"/>
    </source>
</evidence>